<proteinExistence type="predicted"/>
<protein>
    <recommendedName>
        <fullName evidence="1">Tc1-like transposase DDE domain-containing protein</fullName>
    </recommendedName>
</protein>
<dbReference type="Proteomes" id="UP000694402">
    <property type="component" value="Unassembled WGS sequence"/>
</dbReference>
<accession>A0AAZ3PAC4</accession>
<dbReference type="InterPro" id="IPR036397">
    <property type="entry name" value="RNaseH_sf"/>
</dbReference>
<dbReference type="GeneTree" id="ENSGT01150000289753"/>
<name>A0AAZ3PAC4_ONCTS</name>
<reference evidence="3" key="1">
    <citation type="journal article" date="2018" name="PLoS ONE">
        <title>Chinook salmon (Oncorhynchus tshawytscha) genome and transcriptome.</title>
        <authorList>
            <person name="Christensen K.A."/>
            <person name="Leong J.S."/>
            <person name="Sakhrani D."/>
            <person name="Biagi C.A."/>
            <person name="Minkley D.R."/>
            <person name="Withler R.E."/>
            <person name="Rondeau E.B."/>
            <person name="Koop B.F."/>
            <person name="Devlin R.H."/>
        </authorList>
    </citation>
    <scope>NUCLEOTIDE SEQUENCE [LARGE SCALE GENOMIC DNA]</scope>
</reference>
<feature type="domain" description="Tc1-like transposase DDE" evidence="1">
    <location>
        <begin position="1"/>
        <end position="50"/>
    </location>
</feature>
<dbReference type="Gene3D" id="3.30.420.10">
    <property type="entry name" value="Ribonuclease H-like superfamily/Ribonuclease H"/>
    <property type="match status" value="1"/>
</dbReference>
<reference evidence="2" key="2">
    <citation type="submission" date="2025-08" db="UniProtKB">
        <authorList>
            <consortium name="Ensembl"/>
        </authorList>
    </citation>
    <scope>IDENTIFICATION</scope>
</reference>
<reference evidence="2" key="3">
    <citation type="submission" date="2025-09" db="UniProtKB">
        <authorList>
            <consortium name="Ensembl"/>
        </authorList>
    </citation>
    <scope>IDENTIFICATION</scope>
</reference>
<dbReference type="GO" id="GO:0003676">
    <property type="term" value="F:nucleic acid binding"/>
    <property type="evidence" value="ECO:0007669"/>
    <property type="project" value="InterPro"/>
</dbReference>
<evidence type="ECO:0000313" key="3">
    <source>
        <dbReference type="Proteomes" id="UP000694402"/>
    </source>
</evidence>
<organism evidence="2 3">
    <name type="scientific">Oncorhynchus tshawytscha</name>
    <name type="common">Chinook salmon</name>
    <name type="synonym">Salmo tshawytscha</name>
    <dbReference type="NCBI Taxonomy" id="74940"/>
    <lineage>
        <taxon>Eukaryota</taxon>
        <taxon>Metazoa</taxon>
        <taxon>Chordata</taxon>
        <taxon>Craniata</taxon>
        <taxon>Vertebrata</taxon>
        <taxon>Euteleostomi</taxon>
        <taxon>Actinopterygii</taxon>
        <taxon>Neopterygii</taxon>
        <taxon>Teleostei</taxon>
        <taxon>Protacanthopterygii</taxon>
        <taxon>Salmoniformes</taxon>
        <taxon>Salmonidae</taxon>
        <taxon>Salmoninae</taxon>
        <taxon>Oncorhynchus</taxon>
    </lineage>
</organism>
<dbReference type="AlphaFoldDB" id="A0AAZ3PAC4"/>
<dbReference type="Pfam" id="PF13358">
    <property type="entry name" value="DDE_3"/>
    <property type="match status" value="1"/>
</dbReference>
<evidence type="ECO:0000259" key="1">
    <source>
        <dbReference type="Pfam" id="PF13358"/>
    </source>
</evidence>
<keyword evidence="3" id="KW-1185">Reference proteome</keyword>
<dbReference type="Ensembl" id="ENSOTST00005163017.1">
    <property type="protein sequence ID" value="ENSOTSP00005113088.1"/>
    <property type="gene ID" value="ENSOTSG00005080101.1"/>
</dbReference>
<evidence type="ECO:0000313" key="2">
    <source>
        <dbReference type="Ensembl" id="ENSOTSP00005113088.1"/>
    </source>
</evidence>
<sequence>MDNDPKHTSKVVAKWLNENKVKVLEWPSQSPDLNHIEYLWAELKKCVRARGPTKLKPSSQHLNRSP</sequence>
<dbReference type="InterPro" id="IPR038717">
    <property type="entry name" value="Tc1-like_DDE_dom"/>
</dbReference>